<keyword evidence="3" id="KW-0261">Viral envelope protein</keyword>
<organism evidence="3 4">
    <name type="scientific">Pseudomonas putida</name>
    <name type="common">Arthrobacter siderocapsulatus</name>
    <dbReference type="NCBI Taxonomy" id="303"/>
    <lineage>
        <taxon>Bacteria</taxon>
        <taxon>Pseudomonadati</taxon>
        <taxon>Pseudomonadota</taxon>
        <taxon>Gammaproteobacteria</taxon>
        <taxon>Pseudomonadales</taxon>
        <taxon>Pseudomonadaceae</taxon>
        <taxon>Pseudomonas</taxon>
    </lineage>
</organism>
<comment type="caution">
    <text evidence="3">The sequence shown here is derived from an EMBL/GenBank/DDBJ whole genome shotgun (WGS) entry which is preliminary data.</text>
</comment>
<keyword evidence="3" id="KW-0946">Virion</keyword>
<dbReference type="AlphaFoldDB" id="A0A2C5W3W0"/>
<sequence length="172" mass="18597">MLSRTCLFVVASLLCLPPAGAATTLHRCEAADGGITFTTLSCASDEQLSEQQVHPYSPGSVVPIMPEHNHEEISGMTIRGREPGIVGRLADKCGNLIDARQRRAAIINQRVIAGMSQQDVESALGKPDKVNIRTSTTSYRYDLKRGRSAQVDFDEKGCVKGKAKSQATKSPR</sequence>
<protein>
    <submittedName>
        <fullName evidence="3">Cell envelope protein SmpA</fullName>
    </submittedName>
</protein>
<dbReference type="RefSeq" id="WP_098965155.1">
    <property type="nucleotide sequence ID" value="NZ_PDKZ01000002.1"/>
</dbReference>
<feature type="chain" id="PRO_5013106978" evidence="2">
    <location>
        <begin position="22"/>
        <end position="172"/>
    </location>
</feature>
<feature type="region of interest" description="Disordered" evidence="1">
    <location>
        <begin position="152"/>
        <end position="172"/>
    </location>
</feature>
<evidence type="ECO:0000313" key="4">
    <source>
        <dbReference type="Proteomes" id="UP000222460"/>
    </source>
</evidence>
<gene>
    <name evidence="3" type="ORF">CRX57_08695</name>
</gene>
<proteinExistence type="predicted"/>
<evidence type="ECO:0000313" key="3">
    <source>
        <dbReference type="EMBL" id="PHH40247.1"/>
    </source>
</evidence>
<dbReference type="Proteomes" id="UP000222460">
    <property type="component" value="Unassembled WGS sequence"/>
</dbReference>
<evidence type="ECO:0000256" key="1">
    <source>
        <dbReference type="SAM" id="MobiDB-lite"/>
    </source>
</evidence>
<keyword evidence="2" id="KW-0732">Signal</keyword>
<reference evidence="4" key="1">
    <citation type="submission" date="2017-10" db="EMBL/GenBank/DDBJ databases">
        <title>FDA dAtabase for Regulatory Grade micrObial Sequences (FDA-ARGOS): Supporting development and validation of Infectious Disease Dx tests.</title>
        <authorList>
            <person name="Goldberg B."/>
            <person name="Campos J."/>
            <person name="Tallon L."/>
            <person name="Sadzewicz L."/>
            <person name="Ott S."/>
            <person name="Zhao X."/>
            <person name="Nagaraj S."/>
            <person name="Vavikolanu K."/>
            <person name="Aluvathingal J."/>
            <person name="Nadendla S."/>
            <person name="Geyer C."/>
            <person name="Sichtig H."/>
        </authorList>
    </citation>
    <scope>NUCLEOTIDE SEQUENCE [LARGE SCALE GENOMIC DNA]</scope>
    <source>
        <strain evidence="4">FDAARGOS_376</strain>
    </source>
</reference>
<feature type="signal peptide" evidence="2">
    <location>
        <begin position="1"/>
        <end position="21"/>
    </location>
</feature>
<dbReference type="EMBL" id="PDKZ01000002">
    <property type="protein sequence ID" value="PHH40247.1"/>
    <property type="molecule type" value="Genomic_DNA"/>
</dbReference>
<name>A0A2C5W3W0_PSEPU</name>
<evidence type="ECO:0000256" key="2">
    <source>
        <dbReference type="SAM" id="SignalP"/>
    </source>
</evidence>
<accession>A0A2C5W3W0</accession>